<dbReference type="InterPro" id="IPR058912">
    <property type="entry name" value="HTH_animal"/>
</dbReference>
<sequence>MLIDYKKEKLTDMKQKIKQHQTKLIEYEKGDEYNEVEQMVKKRVKKEEDETVLQKTRKFKEESIPKQVSFSSFETEGVDSEDNFLVAPLLSLSLSIRRIIVKAKCGKSFQKENQIIHRKNGEKEGTKSNENSIHRKKENRMRLEIWDLSGEEIHLLSKGLSFCPTYNFDIFTTLLDVNKFVRNIVLKKFYKDRESAEQESSESLNRLGPVKENVPFHVLEMSEVNEKSTPLTFREGVTISNLEMLQAENDEMYLNKELTKIKKQSQFYPVHCRSGAVEVFQDVVELELTRLAKRPLVKRLTSFLQDTKQVIKIFEHLEWKTHYTWAKADVTSLYSCILHDKGLIAINYHLQRYSNYDVHTQNVIMEPIEYLLKDNYFKCNDIYYLQRCGTSMGAKFGPTYAYLYMGWWEEVHIYGGNTQNTRDIVIYMRDIDDLIFVWNGEGVNYQKCIEKLNPNDLPLKFTKSCHPDHVFRGVPKGQFVRLRCNCNTDREFLTQSCKLPDQFIERGYPLQILETAFNEALKKDRNTLLKDGNKVERKTKEREINRFFLTTYSAQYTKIKRIINKHLPILYNDEKLKEILRAPTLGKTLAPCEFKPAKLQTNWLQTRDKPKWLHLYCCRVSRFYTCSRMYKLKTFKSTVTKKVYNINTFINCNTKFVVYLLTCTKFEVQYGIENIVKSSRGGDRMKRLLQTEVKWIFNLETREPKGLNTHRSSNAMKEIPPKRGLECRMERIRIDIGRVTMETSCDRLLKEIIRYTPHASEEVDWINETHQMVGTGRQFAAEGHEGEGEASSTFIPDTTGQLAKRACL</sequence>
<dbReference type="AlphaFoldDB" id="A0A974BQE0"/>
<evidence type="ECO:0000313" key="3">
    <source>
        <dbReference type="EMBL" id="OCT56295.1"/>
    </source>
</evidence>
<accession>A0A974BQE0</accession>
<gene>
    <name evidence="3" type="ORF">XELAEV_18000319mg</name>
</gene>
<protein>
    <recommendedName>
        <fullName evidence="2">Helix-turn-helix domain-containing protein</fullName>
    </recommendedName>
</protein>
<feature type="coiled-coil region" evidence="1">
    <location>
        <begin position="3"/>
        <end position="30"/>
    </location>
</feature>
<organism evidence="3">
    <name type="scientific">Xenopus laevis</name>
    <name type="common">African clawed frog</name>
    <dbReference type="NCBI Taxonomy" id="8355"/>
    <lineage>
        <taxon>Eukaryota</taxon>
        <taxon>Metazoa</taxon>
        <taxon>Chordata</taxon>
        <taxon>Craniata</taxon>
        <taxon>Vertebrata</taxon>
        <taxon>Euteleostomi</taxon>
        <taxon>Amphibia</taxon>
        <taxon>Batrachia</taxon>
        <taxon>Anura</taxon>
        <taxon>Pipoidea</taxon>
        <taxon>Pipidae</taxon>
        <taxon>Xenopodinae</taxon>
        <taxon>Xenopus</taxon>
        <taxon>Xenopus</taxon>
    </lineage>
</organism>
<dbReference type="EMBL" id="KV467308">
    <property type="protein sequence ID" value="OCT56295.1"/>
    <property type="molecule type" value="Genomic_DNA"/>
</dbReference>
<feature type="domain" description="Helix-turn-helix" evidence="2">
    <location>
        <begin position="463"/>
        <end position="518"/>
    </location>
</feature>
<keyword evidence="1" id="KW-0175">Coiled coil</keyword>
<dbReference type="Proteomes" id="UP000694892">
    <property type="component" value="Unassembled WGS sequence"/>
</dbReference>
<name>A0A974BQE0_XENLA</name>
<reference evidence="3" key="1">
    <citation type="submission" date="2016-05" db="EMBL/GenBank/DDBJ databases">
        <title>WGS assembly of Xenopus laevis.</title>
        <authorList>
            <person name="Session A."/>
            <person name="Uno Y."/>
            <person name="Kwon T."/>
            <person name="Chapman J."/>
            <person name="Toyoda A."/>
            <person name="Takahashi S."/>
            <person name="Fukui A."/>
            <person name="Hikosaka A."/>
            <person name="Putnam N."/>
            <person name="Stites J."/>
            <person name="Van Heeringen S."/>
            <person name="Quigley I."/>
            <person name="Heinz S."/>
            <person name="Hellsten U."/>
            <person name="Lyons J."/>
            <person name="Suzuki A."/>
            <person name="Kondo M."/>
            <person name="Ogino H."/>
            <person name="Ochi H."/>
            <person name="Bogdanovic O."/>
            <person name="Lister R."/>
            <person name="Georgiou G."/>
            <person name="Paranjpe S."/>
            <person name="Van Kruijsbergen I."/>
            <person name="Mozaffari S."/>
            <person name="Shu S."/>
            <person name="Schmutz J."/>
            <person name="Jenkins J."/>
            <person name="Grimwood J."/>
            <person name="Carlson J."/>
            <person name="Mitros T."/>
            <person name="Simakov O."/>
            <person name="Heald R."/>
            <person name="Miller K."/>
            <person name="Haudenschild C."/>
            <person name="Kuroki Y."/>
            <person name="Tanaka T."/>
            <person name="Michiue T."/>
            <person name="Watanabe M."/>
            <person name="Kinoshita T."/>
            <person name="Ohta Y."/>
            <person name="Mawaribuchi S."/>
            <person name="Suzuki Y."/>
            <person name="Haramoto Y."/>
            <person name="Yamamoto T."/>
            <person name="Takagi C."/>
            <person name="Kitzman J."/>
            <person name="Shendure J."/>
            <person name="Nakayama T."/>
            <person name="Izutsu Y."/>
            <person name="Robert J."/>
            <person name="Dichmann D."/>
            <person name="Flajnik M."/>
            <person name="Houston D."/>
            <person name="Marcotte E."/>
            <person name="Wallingford J."/>
            <person name="Ito Y."/>
            <person name="Asashima M."/>
            <person name="Ueno N."/>
            <person name="Matsuda Y."/>
            <person name="Jan Veenstra G."/>
            <person name="Fujiyama A."/>
            <person name="Harland R."/>
            <person name="Taira M."/>
            <person name="Rokhsar D.S."/>
        </authorList>
    </citation>
    <scope>NUCLEOTIDE SEQUENCE</scope>
    <source>
        <strain evidence="3">J</strain>
        <tissue evidence="3">Blood</tissue>
    </source>
</reference>
<dbReference type="PANTHER" id="PTHR21301:SF13">
    <property type="match status" value="1"/>
</dbReference>
<dbReference type="PANTHER" id="PTHR21301">
    <property type="entry name" value="REVERSE TRANSCRIPTASE"/>
    <property type="match status" value="1"/>
</dbReference>
<evidence type="ECO:0000256" key="1">
    <source>
        <dbReference type="SAM" id="Coils"/>
    </source>
</evidence>
<dbReference type="Pfam" id="PF26215">
    <property type="entry name" value="HTH_animal"/>
    <property type="match status" value="1"/>
</dbReference>
<proteinExistence type="predicted"/>
<evidence type="ECO:0000259" key="2">
    <source>
        <dbReference type="Pfam" id="PF26215"/>
    </source>
</evidence>